<feature type="region of interest" description="Disordered" evidence="1">
    <location>
        <begin position="34"/>
        <end position="55"/>
    </location>
</feature>
<comment type="caution">
    <text evidence="2">The sequence shown here is derived from an EMBL/GenBank/DDBJ whole genome shotgun (WGS) entry which is preliminary data.</text>
</comment>
<keyword evidence="3" id="KW-1185">Reference proteome</keyword>
<dbReference type="EMBL" id="JAMJEV010000007">
    <property type="protein sequence ID" value="MDO0823114.1"/>
    <property type="molecule type" value="Genomic_DNA"/>
</dbReference>
<protein>
    <submittedName>
        <fullName evidence="2">DUF3102 domain-containing protein</fullName>
    </submittedName>
</protein>
<dbReference type="Proteomes" id="UP001176021">
    <property type="component" value="Unassembled WGS sequence"/>
</dbReference>
<accession>A0ABT8QRJ4</accession>
<organism evidence="2 3">
    <name type="scientific">Desulfosporosinus nitroreducens</name>
    <dbReference type="NCBI Taxonomy" id="2018668"/>
    <lineage>
        <taxon>Bacteria</taxon>
        <taxon>Bacillati</taxon>
        <taxon>Bacillota</taxon>
        <taxon>Clostridia</taxon>
        <taxon>Eubacteriales</taxon>
        <taxon>Desulfitobacteriaceae</taxon>
        <taxon>Desulfosporosinus</taxon>
    </lineage>
</organism>
<dbReference type="Pfam" id="PF11300">
    <property type="entry name" value="DUF3102"/>
    <property type="match status" value="1"/>
</dbReference>
<name>A0ABT8QRJ4_9FIRM</name>
<evidence type="ECO:0000313" key="3">
    <source>
        <dbReference type="Proteomes" id="UP001176021"/>
    </source>
</evidence>
<proteinExistence type="predicted"/>
<gene>
    <name evidence="2" type="ORF">M8H41_09640</name>
</gene>
<dbReference type="RefSeq" id="WP_252472100.1">
    <property type="nucleotide sequence ID" value="NZ_JAMHFY010000025.1"/>
</dbReference>
<evidence type="ECO:0000256" key="1">
    <source>
        <dbReference type="SAM" id="MobiDB-lite"/>
    </source>
</evidence>
<reference evidence="2" key="1">
    <citation type="submission" date="2022-05" db="EMBL/GenBank/DDBJ databases">
        <title>Expanded diversity of anoxic marine methylotrophy in a Black Sea sulfate reducing microorganism.</title>
        <authorList>
            <person name="Fischer P.Q."/>
            <person name="Stams A.J.M."/>
            <person name="Villanueva L."/>
            <person name="Sousa D.Z."/>
        </authorList>
    </citation>
    <scope>NUCLEOTIDE SEQUENCE</scope>
    <source>
        <strain evidence="2">P130</strain>
    </source>
</reference>
<sequence>MNFTQALILLGVPEEVRSEFIAELDIDNIRRMSRHKIPTSNRQNKQRLSQIQPKNDRRKVIKRTFISGYS</sequence>
<evidence type="ECO:0000313" key="2">
    <source>
        <dbReference type="EMBL" id="MDO0823114.1"/>
    </source>
</evidence>
<feature type="compositionally biased region" description="Polar residues" evidence="1">
    <location>
        <begin position="38"/>
        <end position="53"/>
    </location>
</feature>
<dbReference type="InterPro" id="IPR021451">
    <property type="entry name" value="DUF3102"/>
</dbReference>